<dbReference type="PANTHER" id="PTHR33154:SF33">
    <property type="entry name" value="TRANSCRIPTIONAL REPRESSOR SDPR"/>
    <property type="match status" value="1"/>
</dbReference>
<dbReference type="EMBL" id="VZPB01000002">
    <property type="protein sequence ID" value="KAB0585182.1"/>
    <property type="molecule type" value="Genomic_DNA"/>
</dbReference>
<gene>
    <name evidence="5" type="ORF">F7Q92_01450</name>
</gene>
<dbReference type="Gene3D" id="1.10.10.10">
    <property type="entry name" value="Winged helix-like DNA-binding domain superfamily/Winged helix DNA-binding domain"/>
    <property type="match status" value="1"/>
</dbReference>
<reference evidence="5 6" key="1">
    <citation type="submission" date="2019-09" db="EMBL/GenBank/DDBJ databases">
        <title>Draft genome sequences of 48 bacterial type strains from the CCUG.</title>
        <authorList>
            <person name="Tunovic T."/>
            <person name="Pineiro-Iglesias B."/>
            <person name="Unosson C."/>
            <person name="Inganas E."/>
            <person name="Ohlen M."/>
            <person name="Cardew S."/>
            <person name="Jensie-Markopoulos S."/>
            <person name="Salva-Serra F."/>
            <person name="Jaen-Luchoro D."/>
            <person name="Karlsson R."/>
            <person name="Svensson-Stadler L."/>
            <person name="Chun J."/>
            <person name="Moore E."/>
        </authorList>
    </citation>
    <scope>NUCLEOTIDE SEQUENCE [LARGE SCALE GENOMIC DNA]</scope>
    <source>
        <strain evidence="5 6">CCUG 30977</strain>
    </source>
</reference>
<dbReference type="PRINTS" id="PR00778">
    <property type="entry name" value="HTHARSR"/>
</dbReference>
<comment type="caution">
    <text evidence="5">The sequence shown here is derived from an EMBL/GenBank/DDBJ whole genome shotgun (WGS) entry which is preliminary data.</text>
</comment>
<dbReference type="Proteomes" id="UP000430120">
    <property type="component" value="Unassembled WGS sequence"/>
</dbReference>
<keyword evidence="1" id="KW-0805">Transcription regulation</keyword>
<keyword evidence="3" id="KW-0804">Transcription</keyword>
<dbReference type="GO" id="GO:0003677">
    <property type="term" value="F:DNA binding"/>
    <property type="evidence" value="ECO:0007669"/>
    <property type="project" value="UniProtKB-KW"/>
</dbReference>
<dbReference type="InterPro" id="IPR051081">
    <property type="entry name" value="HTH_MetalResp_TranReg"/>
</dbReference>
<keyword evidence="2" id="KW-0238">DNA-binding</keyword>
<dbReference type="AlphaFoldDB" id="A0A643FIB2"/>
<protein>
    <submittedName>
        <fullName evidence="5">Winged helix-turn-helix transcriptional regulator</fullName>
    </submittedName>
</protein>
<sequence length="104" mass="11234">MDKIFKALSDPTRRRILQLLRERDMTAGELADRFTLGKSTLSAHFQVLRDAELVTSTKSGTSITYRLNLSVLEEALLGFADLFGLARPRGGAAPSGEGGEASHG</sequence>
<dbReference type="OrthoDB" id="9791888at2"/>
<dbReference type="InterPro" id="IPR036388">
    <property type="entry name" value="WH-like_DNA-bd_sf"/>
</dbReference>
<dbReference type="SUPFAM" id="SSF46785">
    <property type="entry name" value="Winged helix' DNA-binding domain"/>
    <property type="match status" value="1"/>
</dbReference>
<accession>A0A643FIB2</accession>
<dbReference type="SMART" id="SM00418">
    <property type="entry name" value="HTH_ARSR"/>
    <property type="match status" value="1"/>
</dbReference>
<keyword evidence="6" id="KW-1185">Reference proteome</keyword>
<dbReference type="NCBIfam" id="NF033788">
    <property type="entry name" value="HTH_metalloreg"/>
    <property type="match status" value="1"/>
</dbReference>
<evidence type="ECO:0000313" key="6">
    <source>
        <dbReference type="Proteomes" id="UP000430120"/>
    </source>
</evidence>
<proteinExistence type="predicted"/>
<dbReference type="PANTHER" id="PTHR33154">
    <property type="entry name" value="TRANSCRIPTIONAL REGULATOR, ARSR FAMILY"/>
    <property type="match status" value="1"/>
</dbReference>
<dbReference type="NCBIfam" id="NF033789">
    <property type="entry name" value="repress_SdpR"/>
    <property type="match status" value="1"/>
</dbReference>
<dbReference type="InterPro" id="IPR011991">
    <property type="entry name" value="ArsR-like_HTH"/>
</dbReference>
<dbReference type="InterPro" id="IPR001845">
    <property type="entry name" value="HTH_ArsR_DNA-bd_dom"/>
</dbReference>
<evidence type="ECO:0000256" key="3">
    <source>
        <dbReference type="ARBA" id="ARBA00023163"/>
    </source>
</evidence>
<dbReference type="GO" id="GO:0003700">
    <property type="term" value="F:DNA-binding transcription factor activity"/>
    <property type="evidence" value="ECO:0007669"/>
    <property type="project" value="InterPro"/>
</dbReference>
<dbReference type="Pfam" id="PF12840">
    <property type="entry name" value="HTH_20"/>
    <property type="match status" value="1"/>
</dbReference>
<evidence type="ECO:0000313" key="5">
    <source>
        <dbReference type="EMBL" id="KAB0585182.1"/>
    </source>
</evidence>
<dbReference type="PROSITE" id="PS50987">
    <property type="entry name" value="HTH_ARSR_2"/>
    <property type="match status" value="1"/>
</dbReference>
<dbReference type="InterPro" id="IPR047796">
    <property type="entry name" value="SdpR-like_repress"/>
</dbReference>
<evidence type="ECO:0000259" key="4">
    <source>
        <dbReference type="PROSITE" id="PS50987"/>
    </source>
</evidence>
<evidence type="ECO:0000256" key="1">
    <source>
        <dbReference type="ARBA" id="ARBA00023015"/>
    </source>
</evidence>
<name>A0A643FIB2_IDEDE</name>
<organism evidence="5 6">
    <name type="scientific">Ideonella dechloratans</name>
    <dbReference type="NCBI Taxonomy" id="36863"/>
    <lineage>
        <taxon>Bacteria</taxon>
        <taxon>Pseudomonadati</taxon>
        <taxon>Pseudomonadota</taxon>
        <taxon>Betaproteobacteria</taxon>
        <taxon>Burkholderiales</taxon>
        <taxon>Sphaerotilaceae</taxon>
        <taxon>Ideonella</taxon>
    </lineage>
</organism>
<dbReference type="InterPro" id="IPR036390">
    <property type="entry name" value="WH_DNA-bd_sf"/>
</dbReference>
<dbReference type="CDD" id="cd00090">
    <property type="entry name" value="HTH_ARSR"/>
    <property type="match status" value="1"/>
</dbReference>
<feature type="domain" description="HTH arsR-type" evidence="4">
    <location>
        <begin position="1"/>
        <end position="87"/>
    </location>
</feature>
<dbReference type="RefSeq" id="WP_151122165.1">
    <property type="nucleotide sequence ID" value="NZ_CP088081.1"/>
</dbReference>
<evidence type="ECO:0000256" key="2">
    <source>
        <dbReference type="ARBA" id="ARBA00023125"/>
    </source>
</evidence>